<proteinExistence type="predicted"/>
<protein>
    <submittedName>
        <fullName evidence="1">Uncharacterized protein</fullName>
    </submittedName>
</protein>
<keyword evidence="2" id="KW-1185">Reference proteome</keyword>
<comment type="caution">
    <text evidence="1">The sequence shown here is derived from an EMBL/GenBank/DDBJ whole genome shotgun (WGS) entry which is preliminary data.</text>
</comment>
<dbReference type="AlphaFoldDB" id="A0A4E0S2H8"/>
<organism evidence="1 2">
    <name type="scientific">Fasciola hepatica</name>
    <name type="common">Liver fluke</name>
    <dbReference type="NCBI Taxonomy" id="6192"/>
    <lineage>
        <taxon>Eukaryota</taxon>
        <taxon>Metazoa</taxon>
        <taxon>Spiralia</taxon>
        <taxon>Lophotrochozoa</taxon>
        <taxon>Platyhelminthes</taxon>
        <taxon>Trematoda</taxon>
        <taxon>Digenea</taxon>
        <taxon>Plagiorchiida</taxon>
        <taxon>Echinostomata</taxon>
        <taxon>Echinostomatoidea</taxon>
        <taxon>Fasciolidae</taxon>
        <taxon>Fasciola</taxon>
    </lineage>
</organism>
<dbReference type="Proteomes" id="UP000230066">
    <property type="component" value="Unassembled WGS sequence"/>
</dbReference>
<evidence type="ECO:0000313" key="2">
    <source>
        <dbReference type="Proteomes" id="UP000230066"/>
    </source>
</evidence>
<name>A0A4E0S2H8_FASHE</name>
<evidence type="ECO:0000313" key="1">
    <source>
        <dbReference type="EMBL" id="THD26000.1"/>
    </source>
</evidence>
<gene>
    <name evidence="1" type="ORF">D915_003321</name>
</gene>
<sequence length="165" mass="19506">MNSIKLRLEKFRTKFPLYDEFLRKATKFVQNLSTTELSRPQVEASSLGFNFKCPPKNVHKIYLQASFEQLYEQISELTPYCDDNRNWFKAKRVDLAQSFLTAAIQQQGILRHKHYQSLKQLWNNPNLWLLKPDKEQNVVMTGKEEYITKVINILEDRDKSKPAPK</sequence>
<dbReference type="EMBL" id="JXXN02000906">
    <property type="protein sequence ID" value="THD26000.1"/>
    <property type="molecule type" value="Genomic_DNA"/>
</dbReference>
<accession>A0A4E0S2H8</accession>
<reference evidence="1" key="1">
    <citation type="submission" date="2019-03" db="EMBL/GenBank/DDBJ databases">
        <title>Improved annotation for the trematode Fasciola hepatica.</title>
        <authorList>
            <person name="Choi Y.-J."/>
            <person name="Martin J."/>
            <person name="Mitreva M."/>
        </authorList>
    </citation>
    <scope>NUCLEOTIDE SEQUENCE [LARGE SCALE GENOMIC DNA]</scope>
</reference>